<comment type="similarity">
    <text evidence="1 4">Belongs to the triosephosphate isomerase family.</text>
</comment>
<dbReference type="GO" id="GO:0006096">
    <property type="term" value="P:glycolytic process"/>
    <property type="evidence" value="ECO:0007669"/>
    <property type="project" value="UniProtKB-UniPathway"/>
</dbReference>
<dbReference type="InterPro" id="IPR035990">
    <property type="entry name" value="TIM_sf"/>
</dbReference>
<evidence type="ECO:0000256" key="5">
    <source>
        <dbReference type="SAM" id="MobiDB-lite"/>
    </source>
</evidence>
<evidence type="ECO:0000256" key="2">
    <source>
        <dbReference type="ARBA" id="ARBA00011738"/>
    </source>
</evidence>
<dbReference type="PANTHER" id="PTHR21139:SF2">
    <property type="entry name" value="TRIOSEPHOSPHATE ISOMERASE"/>
    <property type="match status" value="1"/>
</dbReference>
<dbReference type="SUPFAM" id="SSF51351">
    <property type="entry name" value="Triosephosphate isomerase (TIM)"/>
    <property type="match status" value="1"/>
</dbReference>
<dbReference type="PROSITE" id="PS00171">
    <property type="entry name" value="TIM_1"/>
    <property type="match status" value="1"/>
</dbReference>
<dbReference type="PANTHER" id="PTHR21139">
    <property type="entry name" value="TRIOSEPHOSPHATE ISOMERASE"/>
    <property type="match status" value="1"/>
</dbReference>
<dbReference type="InterPro" id="IPR000652">
    <property type="entry name" value="Triosephosphate_isomerase"/>
</dbReference>
<dbReference type="OrthoDB" id="6715177at2759"/>
<dbReference type="Pfam" id="PF00121">
    <property type="entry name" value="TIM"/>
    <property type="match status" value="1"/>
</dbReference>
<dbReference type="AlphaFoldDB" id="R7QNN6"/>
<dbReference type="NCBIfam" id="TIGR00419">
    <property type="entry name" value="tim"/>
    <property type="match status" value="1"/>
</dbReference>
<dbReference type="UniPathway" id="UPA00138"/>
<dbReference type="Proteomes" id="UP000012073">
    <property type="component" value="Unassembled WGS sequence"/>
</dbReference>
<dbReference type="CDD" id="cd00311">
    <property type="entry name" value="TIM"/>
    <property type="match status" value="1"/>
</dbReference>
<feature type="region of interest" description="Disordered" evidence="5">
    <location>
        <begin position="18"/>
        <end position="37"/>
    </location>
</feature>
<protein>
    <recommendedName>
        <fullName evidence="4">Triosephosphate isomerase</fullName>
        <ecNumber evidence="4">5.3.1.1</ecNumber>
    </recommendedName>
</protein>
<keyword evidence="4" id="KW-0324">Glycolysis</keyword>
<dbReference type="Gene3D" id="3.20.20.70">
    <property type="entry name" value="Aldolase class I"/>
    <property type="match status" value="1"/>
</dbReference>
<dbReference type="FunFam" id="3.20.20.70:FF:000025">
    <property type="entry name" value="Triosephosphate isomerase"/>
    <property type="match status" value="1"/>
</dbReference>
<evidence type="ECO:0000256" key="4">
    <source>
        <dbReference type="RuleBase" id="RU363013"/>
    </source>
</evidence>
<evidence type="ECO:0000313" key="6">
    <source>
        <dbReference type="EMBL" id="CDF39086.1"/>
    </source>
</evidence>
<dbReference type="EC" id="5.3.1.1" evidence="4"/>
<reference evidence="7" key="1">
    <citation type="journal article" date="2013" name="Proc. Natl. Acad. Sci. U.S.A.">
        <title>Genome structure and metabolic features in the red seaweed Chondrus crispus shed light on evolution of the Archaeplastida.</title>
        <authorList>
            <person name="Collen J."/>
            <person name="Porcel B."/>
            <person name="Carre W."/>
            <person name="Ball S.G."/>
            <person name="Chaparro C."/>
            <person name="Tonon T."/>
            <person name="Barbeyron T."/>
            <person name="Michel G."/>
            <person name="Noel B."/>
            <person name="Valentin K."/>
            <person name="Elias M."/>
            <person name="Artiguenave F."/>
            <person name="Arun A."/>
            <person name="Aury J.M."/>
            <person name="Barbosa-Neto J.F."/>
            <person name="Bothwell J.H."/>
            <person name="Bouget F.Y."/>
            <person name="Brillet L."/>
            <person name="Cabello-Hurtado F."/>
            <person name="Capella-Gutierrez S."/>
            <person name="Charrier B."/>
            <person name="Cladiere L."/>
            <person name="Cock J.M."/>
            <person name="Coelho S.M."/>
            <person name="Colleoni C."/>
            <person name="Czjzek M."/>
            <person name="Da Silva C."/>
            <person name="Delage L."/>
            <person name="Denoeud F."/>
            <person name="Deschamps P."/>
            <person name="Dittami S.M."/>
            <person name="Gabaldon T."/>
            <person name="Gachon C.M."/>
            <person name="Groisillier A."/>
            <person name="Herve C."/>
            <person name="Jabbari K."/>
            <person name="Katinka M."/>
            <person name="Kloareg B."/>
            <person name="Kowalczyk N."/>
            <person name="Labadie K."/>
            <person name="Leblanc C."/>
            <person name="Lopez P.J."/>
            <person name="McLachlan D.H."/>
            <person name="Meslet-Cladiere L."/>
            <person name="Moustafa A."/>
            <person name="Nehr Z."/>
            <person name="Nyvall Collen P."/>
            <person name="Panaud O."/>
            <person name="Partensky F."/>
            <person name="Poulain J."/>
            <person name="Rensing S.A."/>
            <person name="Rousvoal S."/>
            <person name="Samson G."/>
            <person name="Symeonidi A."/>
            <person name="Weissenbach J."/>
            <person name="Zambounis A."/>
            <person name="Wincker P."/>
            <person name="Boyen C."/>
        </authorList>
    </citation>
    <scope>NUCLEOTIDE SEQUENCE [LARGE SCALE GENOMIC DNA]</scope>
    <source>
        <strain evidence="7">cv. Stackhouse</strain>
    </source>
</reference>
<dbReference type="Gramene" id="CDF39086">
    <property type="protein sequence ID" value="CDF39086"/>
    <property type="gene ID" value="CHC_T00009545001"/>
</dbReference>
<dbReference type="KEGG" id="ccp:CHC_T00009545001"/>
<comment type="catalytic activity">
    <reaction evidence="4">
        <text>D-glyceraldehyde 3-phosphate = dihydroxyacetone phosphate</text>
        <dbReference type="Rhea" id="RHEA:18585"/>
        <dbReference type="ChEBI" id="CHEBI:57642"/>
        <dbReference type="ChEBI" id="CHEBI:59776"/>
        <dbReference type="EC" id="5.3.1.1"/>
    </reaction>
</comment>
<evidence type="ECO:0000256" key="3">
    <source>
        <dbReference type="ARBA" id="ARBA00023235"/>
    </source>
</evidence>
<dbReference type="InterPro" id="IPR022896">
    <property type="entry name" value="TrioseP_Isoase_bac/euk"/>
</dbReference>
<dbReference type="GO" id="GO:0004807">
    <property type="term" value="F:triose-phosphate isomerase activity"/>
    <property type="evidence" value="ECO:0007669"/>
    <property type="project" value="UniProtKB-EC"/>
</dbReference>
<comment type="subunit">
    <text evidence="2">Homodimer.</text>
</comment>
<dbReference type="HAMAP" id="MF_00147_B">
    <property type="entry name" value="TIM_B"/>
    <property type="match status" value="1"/>
</dbReference>
<keyword evidence="7" id="KW-1185">Reference proteome</keyword>
<dbReference type="OMA" id="AYIDFAW"/>
<accession>R7QNN6</accession>
<organism evidence="6 7">
    <name type="scientific">Chondrus crispus</name>
    <name type="common">Carrageen Irish moss</name>
    <name type="synonym">Polymorpha crispa</name>
    <dbReference type="NCBI Taxonomy" id="2769"/>
    <lineage>
        <taxon>Eukaryota</taxon>
        <taxon>Rhodophyta</taxon>
        <taxon>Florideophyceae</taxon>
        <taxon>Rhodymeniophycidae</taxon>
        <taxon>Gigartinales</taxon>
        <taxon>Gigartinaceae</taxon>
        <taxon>Chondrus</taxon>
    </lineage>
</organism>
<keyword evidence="3 4" id="KW-0413">Isomerase</keyword>
<gene>
    <name evidence="6" type="ORF">CHC_T00009545001</name>
</gene>
<dbReference type="GO" id="GO:0006094">
    <property type="term" value="P:gluconeogenesis"/>
    <property type="evidence" value="ECO:0007669"/>
    <property type="project" value="UniProtKB-UniPathway"/>
</dbReference>
<comment type="pathway">
    <text evidence="4">Carbohydrate biosynthesis; gluconeogenesis.</text>
</comment>
<dbReference type="UniPathway" id="UPA00109">
    <property type="reaction ID" value="UER00189"/>
</dbReference>
<dbReference type="GO" id="GO:0046166">
    <property type="term" value="P:glyceraldehyde-3-phosphate biosynthetic process"/>
    <property type="evidence" value="ECO:0007669"/>
    <property type="project" value="TreeGrafter"/>
</dbReference>
<proteinExistence type="inferred from homology"/>
<dbReference type="GO" id="GO:0005829">
    <property type="term" value="C:cytosol"/>
    <property type="evidence" value="ECO:0007669"/>
    <property type="project" value="TreeGrafter"/>
</dbReference>
<dbReference type="STRING" id="2769.R7QNN6"/>
<dbReference type="GO" id="GO:0019563">
    <property type="term" value="P:glycerol catabolic process"/>
    <property type="evidence" value="ECO:0007669"/>
    <property type="project" value="TreeGrafter"/>
</dbReference>
<dbReference type="PROSITE" id="PS51440">
    <property type="entry name" value="TIM_2"/>
    <property type="match status" value="1"/>
</dbReference>
<dbReference type="InterPro" id="IPR013785">
    <property type="entry name" value="Aldolase_TIM"/>
</dbReference>
<dbReference type="InterPro" id="IPR020861">
    <property type="entry name" value="Triosephosphate_isomerase_AS"/>
</dbReference>
<keyword evidence="4" id="KW-0312">Gluconeogenesis</keyword>
<evidence type="ECO:0000256" key="1">
    <source>
        <dbReference type="ARBA" id="ARBA00007422"/>
    </source>
</evidence>
<name>R7QNN6_CHOCR</name>
<comment type="pathway">
    <text evidence="4">Carbohydrate degradation; glycolysis; D-glyceraldehyde 3-phosphate from glycerone phosphate: step 1/1.</text>
</comment>
<sequence>MTAPAFVTSGSTALTSGLTHAAGTSVHRPRSARRPPCPRFTMSASRKFLVGGNWKCNLTKAAISDLVSAFNAASPLDPTAVEVVIAPPAIYLDSTRQILRDDFAISAQNVWVSAGGAYTGELDATMISDVGGDWTILGHSERRHHPVLKESDATIAEKAKYALETAGLNVMYCIGELLEERQSGNTVAVCERQLAALAATVSDWSKIVIAYEPVWAIGTGEVATPEQAEEVHFAVRKWLEKNVGKGVAEATRILYGGSVSPANCEELAKKGNIDGFLVGGASMQPSFLEIVDSYKTAMAATV</sequence>
<dbReference type="GeneID" id="17326717"/>
<evidence type="ECO:0000313" key="7">
    <source>
        <dbReference type="Proteomes" id="UP000012073"/>
    </source>
</evidence>
<dbReference type="RefSeq" id="XP_005718997.1">
    <property type="nucleotide sequence ID" value="XM_005718940.1"/>
</dbReference>
<dbReference type="EMBL" id="HG001999">
    <property type="protein sequence ID" value="CDF39086.1"/>
    <property type="molecule type" value="Genomic_DNA"/>
</dbReference>